<dbReference type="Proteomes" id="UP000603474">
    <property type="component" value="Unassembled WGS sequence"/>
</dbReference>
<gene>
    <name evidence="1" type="ORF">H8909_09355</name>
</gene>
<dbReference type="SUPFAM" id="SSF54427">
    <property type="entry name" value="NTF2-like"/>
    <property type="match status" value="1"/>
</dbReference>
<dbReference type="RefSeq" id="WP_187012637.1">
    <property type="nucleotide sequence ID" value="NZ_JACRWG010000041.1"/>
</dbReference>
<dbReference type="EMBL" id="JACRWG010000041">
    <property type="protein sequence ID" value="MBC6010444.1"/>
    <property type="molecule type" value="Genomic_DNA"/>
</dbReference>
<proteinExistence type="predicted"/>
<evidence type="ECO:0000313" key="2">
    <source>
        <dbReference type="Proteomes" id="UP000603474"/>
    </source>
</evidence>
<keyword evidence="2" id="KW-1185">Reference proteome</keyword>
<name>A0ABR7KCJ0_9FIRM</name>
<protein>
    <submittedName>
        <fullName evidence="1">Nuclear transport factor 2 family protein</fullName>
    </submittedName>
</protein>
<organism evidence="1 2">
    <name type="scientific">Catenibacterium faecis</name>
    <dbReference type="NCBI Taxonomy" id="2764323"/>
    <lineage>
        <taxon>Bacteria</taxon>
        <taxon>Bacillati</taxon>
        <taxon>Bacillota</taxon>
        <taxon>Erysipelotrichia</taxon>
        <taxon>Erysipelotrichales</taxon>
        <taxon>Coprobacillaceae</taxon>
        <taxon>Catenibacterium</taxon>
    </lineage>
</organism>
<comment type="caution">
    <text evidence="1">The sequence shown here is derived from an EMBL/GenBank/DDBJ whole genome shotgun (WGS) entry which is preliminary data.</text>
</comment>
<evidence type="ECO:0000313" key="1">
    <source>
        <dbReference type="EMBL" id="MBC6010444.1"/>
    </source>
</evidence>
<sequence>MRKKVVNDLIGTSTEILQTFWHKDMSLLSHYLDDDVFYCGADPSQYYSSKNELVNYLYSVMNGCSESELTHIDLQCVFNQQNICIIVGRFFLMTDIKSLEMIHEKQRCTFVWSIDKEREGRIVYMNIPDYIGKLEEGEVFPHKMGSTTYQYYKDMVKKLIEPDKTILVNDKSDYSTLVDHSFRLG</sequence>
<accession>A0ABR7KCJ0</accession>
<reference evidence="1 2" key="1">
    <citation type="submission" date="2020-08" db="EMBL/GenBank/DDBJ databases">
        <authorList>
            <person name="Liu C."/>
            <person name="Sun Q."/>
        </authorList>
    </citation>
    <scope>NUCLEOTIDE SEQUENCE [LARGE SCALE GENOMIC DNA]</scope>
    <source>
        <strain evidence="1 2">NSJ-22</strain>
    </source>
</reference>
<dbReference type="InterPro" id="IPR032710">
    <property type="entry name" value="NTF2-like_dom_sf"/>
</dbReference>